<dbReference type="InterPro" id="IPR053158">
    <property type="entry name" value="CapK_Type1_Caps_Biosynth"/>
</dbReference>
<keyword evidence="2" id="KW-1185">Reference proteome</keyword>
<dbReference type="EMBL" id="FOVJ01000003">
    <property type="protein sequence ID" value="SFN77445.1"/>
    <property type="molecule type" value="Genomic_DNA"/>
</dbReference>
<dbReference type="RefSeq" id="WP_143071934.1">
    <property type="nucleotide sequence ID" value="NZ_FOVJ01000003.1"/>
</dbReference>
<dbReference type="Proteomes" id="UP000183107">
    <property type="component" value="Unassembled WGS sequence"/>
</dbReference>
<dbReference type="InterPro" id="IPR042099">
    <property type="entry name" value="ANL_N_sf"/>
</dbReference>
<name>A0A1I5BRQ8_9PROT</name>
<dbReference type="Gene3D" id="3.40.50.12780">
    <property type="entry name" value="N-terminal domain of ligase-like"/>
    <property type="match status" value="1"/>
</dbReference>
<dbReference type="PANTHER" id="PTHR36932">
    <property type="entry name" value="CAPSULAR POLYSACCHARIDE BIOSYNTHESIS PROTEIN"/>
    <property type="match status" value="1"/>
</dbReference>
<keyword evidence="1" id="KW-0436">Ligase</keyword>
<evidence type="ECO:0000313" key="1">
    <source>
        <dbReference type="EMBL" id="SFN77445.1"/>
    </source>
</evidence>
<reference evidence="2" key="1">
    <citation type="submission" date="2016-10" db="EMBL/GenBank/DDBJ databases">
        <authorList>
            <person name="Varghese N."/>
        </authorList>
    </citation>
    <scope>NUCLEOTIDE SEQUENCE [LARGE SCALE GENOMIC DNA]</scope>
    <source>
        <strain evidence="2">Nsp8</strain>
    </source>
</reference>
<protein>
    <submittedName>
        <fullName evidence="1">Phenylacetate-coenzyme A ligase PaaK, adenylate-forming domain family</fullName>
    </submittedName>
</protein>
<dbReference type="PANTHER" id="PTHR36932:SF1">
    <property type="entry name" value="CAPSULAR POLYSACCHARIDE BIOSYNTHESIS PROTEIN"/>
    <property type="match status" value="1"/>
</dbReference>
<dbReference type="SUPFAM" id="SSF56801">
    <property type="entry name" value="Acetyl-CoA synthetase-like"/>
    <property type="match status" value="1"/>
</dbReference>
<gene>
    <name evidence="1" type="ORF">SAMN05216386_1791</name>
</gene>
<proteinExistence type="predicted"/>
<sequence length="451" mass="50982">MGSSATVTHAENAALMFRYGSLVNHYADSVRFARLSSSAVRCRQLVRFRRLFEHAREHSPFYRHLYRETGVDRLVIRDWADIERVPMVDKALLRTVPTQDLMTRPITPDLVRITTSGSSGEPFVIYQARTEQYTSHVRVFAMLCELGWRPWQRILMLTRLEPSAVLQVEQDLGLLTRLRRGLGLFERDIASIYTPLTEVLRWLDSHANAPVLWSTPGIITILCDFLEEQGRRYQFRLVVLTSETLSRTLRSRCEHLLGAPVVSHYGLQECPTIGHHPGDGGYFRIQSHACMLELVNARVEGGGGTLGDVVLTNLVNHTMPFIRYRTGDTSEVLPGPDCPAKVLGLILGRVDDVLTLPGGQRFAHHHAHALFMDFQLCTQFKFVQYPDGRLALRLRLRSGEAPEAVRDAALARWRTRFAEVPLAVEFVDTVMPVDARTGKFKNIERLSAGSA</sequence>
<accession>A0A1I5BRQ8</accession>
<organism evidence="1 2">
    <name type="scientific">Nitrosospira briensis</name>
    <dbReference type="NCBI Taxonomy" id="35799"/>
    <lineage>
        <taxon>Bacteria</taxon>
        <taxon>Pseudomonadati</taxon>
        <taxon>Pseudomonadota</taxon>
        <taxon>Betaproteobacteria</taxon>
        <taxon>Nitrosomonadales</taxon>
        <taxon>Nitrosomonadaceae</taxon>
        <taxon>Nitrosospira</taxon>
    </lineage>
</organism>
<dbReference type="AlphaFoldDB" id="A0A1I5BRQ8"/>
<evidence type="ECO:0000313" key="2">
    <source>
        <dbReference type="Proteomes" id="UP000183107"/>
    </source>
</evidence>
<dbReference type="OrthoDB" id="580775at2"/>
<dbReference type="GO" id="GO:0016874">
    <property type="term" value="F:ligase activity"/>
    <property type="evidence" value="ECO:0007669"/>
    <property type="project" value="UniProtKB-KW"/>
</dbReference>